<name>A0A2K8UDR7_9GAMM</name>
<evidence type="ECO:0000259" key="18">
    <source>
        <dbReference type="Pfam" id="PF02706"/>
    </source>
</evidence>
<evidence type="ECO:0000313" key="21">
    <source>
        <dbReference type="EMBL" id="AUB83748.1"/>
    </source>
</evidence>
<dbReference type="Pfam" id="PF13614">
    <property type="entry name" value="AAA_31"/>
    <property type="match status" value="1"/>
</dbReference>
<organism evidence="21 22">
    <name type="scientific">Candidatus Thiodictyon syntrophicum</name>
    <dbReference type="NCBI Taxonomy" id="1166950"/>
    <lineage>
        <taxon>Bacteria</taxon>
        <taxon>Pseudomonadati</taxon>
        <taxon>Pseudomonadota</taxon>
        <taxon>Gammaproteobacteria</taxon>
        <taxon>Chromatiales</taxon>
        <taxon>Chromatiaceae</taxon>
        <taxon>Thiodictyon</taxon>
    </lineage>
</organism>
<dbReference type="EC" id="2.7.10.2" evidence="4"/>
<keyword evidence="6" id="KW-0997">Cell inner membrane</keyword>
<dbReference type="GO" id="GO:0005524">
    <property type="term" value="F:ATP binding"/>
    <property type="evidence" value="ECO:0007669"/>
    <property type="project" value="UniProtKB-KW"/>
</dbReference>
<dbReference type="PANTHER" id="PTHR32309">
    <property type="entry name" value="TYROSINE-PROTEIN KINASE"/>
    <property type="match status" value="1"/>
</dbReference>
<feature type="transmembrane region" description="Helical" evidence="17">
    <location>
        <begin position="48"/>
        <end position="66"/>
    </location>
</feature>
<dbReference type="NCBIfam" id="TIGR01007">
    <property type="entry name" value="eps_fam"/>
    <property type="match status" value="1"/>
</dbReference>
<accession>A0A2K8UDR7</accession>
<dbReference type="CDD" id="cd05387">
    <property type="entry name" value="BY-kinase"/>
    <property type="match status" value="1"/>
</dbReference>
<reference evidence="21 22" key="1">
    <citation type="submission" date="2017-03" db="EMBL/GenBank/DDBJ databases">
        <title>Complete genome sequence of Candidatus 'Thiodictyon syntrophicum' sp. nov. strain Cad16T, a photolithoautotroph purple sulfur bacterium isolated from an alpine meromictic lake.</title>
        <authorList>
            <person name="Luedin S.M."/>
            <person name="Pothier J.F."/>
            <person name="Danza F."/>
            <person name="Storelli N."/>
            <person name="Wittwer M."/>
            <person name="Tonolla M."/>
        </authorList>
    </citation>
    <scope>NUCLEOTIDE SEQUENCE [LARGE SCALE GENOMIC DNA]</scope>
    <source>
        <strain evidence="21 22">Cad16T</strain>
    </source>
</reference>
<keyword evidence="5" id="KW-1003">Cell membrane</keyword>
<dbReference type="KEGG" id="tsy:THSYN_24185"/>
<dbReference type="InterPro" id="IPR050445">
    <property type="entry name" value="Bact_polysacc_biosynth/exp"/>
</dbReference>
<evidence type="ECO:0000256" key="5">
    <source>
        <dbReference type="ARBA" id="ARBA00022475"/>
    </source>
</evidence>
<protein>
    <recommendedName>
        <fullName evidence="4">non-specific protein-tyrosine kinase</fullName>
        <ecNumber evidence="4">2.7.10.2</ecNumber>
    </recommendedName>
</protein>
<comment type="similarity">
    <text evidence="3">Belongs to the etk/wzc family.</text>
</comment>
<dbReference type="Pfam" id="PF02706">
    <property type="entry name" value="Wzz"/>
    <property type="match status" value="1"/>
</dbReference>
<feature type="coiled-coil region" evidence="16">
    <location>
        <begin position="375"/>
        <end position="409"/>
    </location>
</feature>
<dbReference type="SUPFAM" id="SSF52540">
    <property type="entry name" value="P-loop containing nucleoside triphosphate hydrolases"/>
    <property type="match status" value="1"/>
</dbReference>
<dbReference type="Proteomes" id="UP000232638">
    <property type="component" value="Chromosome"/>
</dbReference>
<evidence type="ECO:0000256" key="2">
    <source>
        <dbReference type="ARBA" id="ARBA00007316"/>
    </source>
</evidence>
<comment type="similarity">
    <text evidence="2">Belongs to the CpsD/CapB family.</text>
</comment>
<comment type="subcellular location">
    <subcellularLocation>
        <location evidence="1">Cell inner membrane</location>
        <topology evidence="1">Multi-pass membrane protein</topology>
    </subcellularLocation>
</comment>
<keyword evidence="22" id="KW-1185">Reference proteome</keyword>
<keyword evidence="12 17" id="KW-1133">Transmembrane helix</keyword>
<keyword evidence="7" id="KW-0808">Transferase</keyword>
<keyword evidence="8 17" id="KW-0812">Transmembrane</keyword>
<evidence type="ECO:0000256" key="8">
    <source>
        <dbReference type="ARBA" id="ARBA00022692"/>
    </source>
</evidence>
<evidence type="ECO:0000256" key="7">
    <source>
        <dbReference type="ARBA" id="ARBA00022679"/>
    </source>
</evidence>
<evidence type="ECO:0000256" key="17">
    <source>
        <dbReference type="SAM" id="Phobius"/>
    </source>
</evidence>
<dbReference type="EMBL" id="CP020370">
    <property type="protein sequence ID" value="AUB83748.1"/>
    <property type="molecule type" value="Genomic_DNA"/>
</dbReference>
<dbReference type="InterPro" id="IPR003856">
    <property type="entry name" value="LPS_length_determ_N"/>
</dbReference>
<evidence type="ECO:0000256" key="9">
    <source>
        <dbReference type="ARBA" id="ARBA00022741"/>
    </source>
</evidence>
<keyword evidence="9" id="KW-0547">Nucleotide-binding</keyword>
<evidence type="ECO:0000256" key="3">
    <source>
        <dbReference type="ARBA" id="ARBA00008883"/>
    </source>
</evidence>
<evidence type="ECO:0000256" key="4">
    <source>
        <dbReference type="ARBA" id="ARBA00011903"/>
    </source>
</evidence>
<feature type="domain" description="Tyrosine-protein kinase G-rich" evidence="20">
    <location>
        <begin position="415"/>
        <end position="486"/>
    </location>
</feature>
<evidence type="ECO:0000256" key="11">
    <source>
        <dbReference type="ARBA" id="ARBA00022840"/>
    </source>
</evidence>
<dbReference type="Gene3D" id="1.10.287.1490">
    <property type="match status" value="1"/>
</dbReference>
<evidence type="ECO:0000259" key="19">
    <source>
        <dbReference type="Pfam" id="PF13614"/>
    </source>
</evidence>
<dbReference type="GO" id="GO:0004715">
    <property type="term" value="F:non-membrane spanning protein tyrosine kinase activity"/>
    <property type="evidence" value="ECO:0007669"/>
    <property type="project" value="UniProtKB-EC"/>
</dbReference>
<evidence type="ECO:0000256" key="15">
    <source>
        <dbReference type="ARBA" id="ARBA00051245"/>
    </source>
</evidence>
<evidence type="ECO:0000256" key="6">
    <source>
        <dbReference type="ARBA" id="ARBA00022519"/>
    </source>
</evidence>
<feature type="coiled-coil region" evidence="16">
    <location>
        <begin position="241"/>
        <end position="298"/>
    </location>
</feature>
<keyword evidence="11" id="KW-0067">ATP-binding</keyword>
<evidence type="ECO:0000313" key="22">
    <source>
        <dbReference type="Proteomes" id="UP000232638"/>
    </source>
</evidence>
<keyword evidence="14" id="KW-0829">Tyrosine-protein kinase</keyword>
<keyword evidence="10" id="KW-0418">Kinase</keyword>
<feature type="domain" description="AAA" evidence="19">
    <location>
        <begin position="567"/>
        <end position="686"/>
    </location>
</feature>
<comment type="catalytic activity">
    <reaction evidence="15">
        <text>L-tyrosyl-[protein] + ATP = O-phospho-L-tyrosyl-[protein] + ADP + H(+)</text>
        <dbReference type="Rhea" id="RHEA:10596"/>
        <dbReference type="Rhea" id="RHEA-COMP:10136"/>
        <dbReference type="Rhea" id="RHEA-COMP:20101"/>
        <dbReference type="ChEBI" id="CHEBI:15378"/>
        <dbReference type="ChEBI" id="CHEBI:30616"/>
        <dbReference type="ChEBI" id="CHEBI:46858"/>
        <dbReference type="ChEBI" id="CHEBI:61978"/>
        <dbReference type="ChEBI" id="CHEBI:456216"/>
        <dbReference type="EC" id="2.7.10.2"/>
    </reaction>
</comment>
<evidence type="ECO:0000256" key="13">
    <source>
        <dbReference type="ARBA" id="ARBA00023136"/>
    </source>
</evidence>
<dbReference type="Gene3D" id="3.40.50.300">
    <property type="entry name" value="P-loop containing nucleotide triphosphate hydrolases"/>
    <property type="match status" value="1"/>
</dbReference>
<dbReference type="InterPro" id="IPR005702">
    <property type="entry name" value="Wzc-like_C"/>
</dbReference>
<evidence type="ECO:0000256" key="14">
    <source>
        <dbReference type="ARBA" id="ARBA00023137"/>
    </source>
</evidence>
<dbReference type="InterPro" id="IPR032807">
    <property type="entry name" value="GNVR"/>
</dbReference>
<dbReference type="RefSeq" id="WP_100921426.1">
    <property type="nucleotide sequence ID" value="NZ_CP020370.1"/>
</dbReference>
<evidence type="ECO:0000256" key="1">
    <source>
        <dbReference type="ARBA" id="ARBA00004429"/>
    </source>
</evidence>
<keyword evidence="16" id="KW-0175">Coiled coil</keyword>
<gene>
    <name evidence="21" type="ORF">THSYN_24185</name>
</gene>
<keyword evidence="13 17" id="KW-0472">Membrane</keyword>
<evidence type="ECO:0000256" key="12">
    <source>
        <dbReference type="ARBA" id="ARBA00022989"/>
    </source>
</evidence>
<proteinExistence type="inferred from homology"/>
<dbReference type="AlphaFoldDB" id="A0A2K8UDR7"/>
<evidence type="ECO:0000259" key="20">
    <source>
        <dbReference type="Pfam" id="PF13807"/>
    </source>
</evidence>
<evidence type="ECO:0000256" key="10">
    <source>
        <dbReference type="ARBA" id="ARBA00022777"/>
    </source>
</evidence>
<dbReference type="OrthoDB" id="9775724at2"/>
<dbReference type="PANTHER" id="PTHR32309:SF13">
    <property type="entry name" value="FERRIC ENTEROBACTIN TRANSPORT PROTEIN FEPE"/>
    <property type="match status" value="1"/>
</dbReference>
<dbReference type="GO" id="GO:0005886">
    <property type="term" value="C:plasma membrane"/>
    <property type="evidence" value="ECO:0007669"/>
    <property type="project" value="UniProtKB-SubCell"/>
</dbReference>
<feature type="domain" description="Polysaccharide chain length determinant N-terminal" evidence="18">
    <location>
        <begin position="38"/>
        <end position="124"/>
    </location>
</feature>
<dbReference type="Pfam" id="PF13807">
    <property type="entry name" value="GNVR"/>
    <property type="match status" value="1"/>
</dbReference>
<evidence type="ECO:0000256" key="16">
    <source>
        <dbReference type="SAM" id="Coils"/>
    </source>
</evidence>
<dbReference type="InterPro" id="IPR027417">
    <property type="entry name" value="P-loop_NTPase"/>
</dbReference>
<dbReference type="InterPro" id="IPR025669">
    <property type="entry name" value="AAA_dom"/>
</dbReference>
<sequence length="766" mass="84811">MINRYEDQLEVPVDTAAQGREAVTVTARSDAFNPATYWRILFRRWPQIVGLALAIGLLAGLVAQSLEPLYTASTTLLIDTSRRGFSPVDKDPAGGWYSFLAGQTYLETQILLLKSQALAQSVAERLDLWTHPEFDPRQEAPRRARFRLSLRGLLPDWFESDQDPAPIAKEDVHRSVVEALAGQVQASVLPESEMIRVSVTSHDPELAARVAAAYADAYIEFGLETRLEQVKKAAGWLTGRLEGLRGQVDSSERKLQSYREQQGLVDVKSGLDLTDRELGDLAARLVEARAKRDGLANEFDQVRRLRDLASAELSSNPVVIRNSTVQALKTEEVKAERAAAELAERYGAQHPKMAAARSDLNTIRAKLRFEIDNTVAGVKKEYDIAKSRADQLQQELDAMKSRAQEVSRKTFTLRSLDREVETNRQLYEVFMKRFKETDLGADVESTNARVIDAARVPRAPIEPRKARIVGIAVFLALVLGAGLAVLEDYLDSTLKDAEDVELYTQLPTLGTVPLLGRRGLRKGRPERIFLDSPKSDFAEAIRTVRTAVALSGLDNPQRVLLVTSTVPGEGKTTVAINLAAALGQLERVLLVDADLRRSSVALRLGLPAQAPGLSNCVAGTTPLDECIHPLEGTNVHVLPAGVSPPNPLEILSSQRFEKTLEELAQRYDRIVLDSAPAQAVSDALVLSRLCNAVVFVVRADATPRQLVQLAVKRLRRVDAHLIGAVLNHFDNAKSTRYGSYRYGRYRRYSYAYRGYTQYYRDSGKPG</sequence>